<protein>
    <submittedName>
        <fullName evidence="1">Uncharacterized protein</fullName>
    </submittedName>
</protein>
<name>A0ACB9I4W9_9ASTR</name>
<comment type="caution">
    <text evidence="1">The sequence shown here is derived from an EMBL/GenBank/DDBJ whole genome shotgun (WGS) entry which is preliminary data.</text>
</comment>
<sequence length="404" mass="43997">MYGDKDLSDDDHLKTNIKASEDSKPSGNFIALDHDCPVRISSSSSSSSTFDSSCSALTIPLLGPKMVSAAYATFRLTQPSSSPASLKSKPHITFPFKAYTFSALRKHPKLQFSAKSTDVSKEDRPSESSTEVEAEADTEAFDKRRLEEKFAVLNTGIYECRSCGYLYNEAAGDPSYPIPPGLPFDRFPEDWRCPTCGAAKTFFSSKSVEIAGFAQNQQFGLGGNTLTSGQKAILIYGSLLFFFVLFLSVTCIPYSQGPDHFTALKCADVGTLYCLQMSEEFSFVHYPDQVALESQYQLPAQCCTGSTSSWLNLAELVAACGAIIPLESQNYMLHEASCGALVKLGQSAAKVVILRNRAAALNALLVLESGYSSSAVSMAESGAMEAFLHLFRCHLKLPNWLFFL</sequence>
<evidence type="ECO:0000313" key="2">
    <source>
        <dbReference type="Proteomes" id="UP001056120"/>
    </source>
</evidence>
<dbReference type="Proteomes" id="UP001056120">
    <property type="component" value="Linkage Group LG10"/>
</dbReference>
<gene>
    <name evidence="1" type="ORF">L1987_30949</name>
</gene>
<accession>A0ACB9I4W9</accession>
<organism evidence="1 2">
    <name type="scientific">Smallanthus sonchifolius</name>
    <dbReference type="NCBI Taxonomy" id="185202"/>
    <lineage>
        <taxon>Eukaryota</taxon>
        <taxon>Viridiplantae</taxon>
        <taxon>Streptophyta</taxon>
        <taxon>Embryophyta</taxon>
        <taxon>Tracheophyta</taxon>
        <taxon>Spermatophyta</taxon>
        <taxon>Magnoliopsida</taxon>
        <taxon>eudicotyledons</taxon>
        <taxon>Gunneridae</taxon>
        <taxon>Pentapetalae</taxon>
        <taxon>asterids</taxon>
        <taxon>campanulids</taxon>
        <taxon>Asterales</taxon>
        <taxon>Asteraceae</taxon>
        <taxon>Asteroideae</taxon>
        <taxon>Heliantheae alliance</taxon>
        <taxon>Millerieae</taxon>
        <taxon>Smallanthus</taxon>
    </lineage>
</organism>
<dbReference type="EMBL" id="CM042027">
    <property type="protein sequence ID" value="KAI3802806.1"/>
    <property type="molecule type" value="Genomic_DNA"/>
</dbReference>
<keyword evidence="2" id="KW-1185">Reference proteome</keyword>
<proteinExistence type="predicted"/>
<evidence type="ECO:0000313" key="1">
    <source>
        <dbReference type="EMBL" id="KAI3802806.1"/>
    </source>
</evidence>
<reference evidence="1 2" key="2">
    <citation type="journal article" date="2022" name="Mol. Ecol. Resour.">
        <title>The genomes of chicory, endive, great burdock and yacon provide insights into Asteraceae paleo-polyploidization history and plant inulin production.</title>
        <authorList>
            <person name="Fan W."/>
            <person name="Wang S."/>
            <person name="Wang H."/>
            <person name="Wang A."/>
            <person name="Jiang F."/>
            <person name="Liu H."/>
            <person name="Zhao H."/>
            <person name="Xu D."/>
            <person name="Zhang Y."/>
        </authorList>
    </citation>
    <scope>NUCLEOTIDE SEQUENCE [LARGE SCALE GENOMIC DNA]</scope>
    <source>
        <strain evidence="2">cv. Yunnan</strain>
        <tissue evidence="1">Leaves</tissue>
    </source>
</reference>
<reference evidence="2" key="1">
    <citation type="journal article" date="2022" name="Mol. Ecol. Resour.">
        <title>The genomes of chicory, endive, great burdock and yacon provide insights into Asteraceae palaeo-polyploidization history and plant inulin production.</title>
        <authorList>
            <person name="Fan W."/>
            <person name="Wang S."/>
            <person name="Wang H."/>
            <person name="Wang A."/>
            <person name="Jiang F."/>
            <person name="Liu H."/>
            <person name="Zhao H."/>
            <person name="Xu D."/>
            <person name="Zhang Y."/>
        </authorList>
    </citation>
    <scope>NUCLEOTIDE SEQUENCE [LARGE SCALE GENOMIC DNA]</scope>
    <source>
        <strain evidence="2">cv. Yunnan</strain>
    </source>
</reference>